<feature type="non-terminal residue" evidence="13">
    <location>
        <position position="1"/>
    </location>
</feature>
<accession>A0ABN8R642</accession>
<dbReference type="InterPro" id="IPR001611">
    <property type="entry name" value="Leu-rich_rpt"/>
</dbReference>
<evidence type="ECO:0000256" key="6">
    <source>
        <dbReference type="ARBA" id="ARBA00022902"/>
    </source>
</evidence>
<dbReference type="PROSITE" id="PS00010">
    <property type="entry name" value="ASX_HYDROXYL"/>
    <property type="match status" value="3"/>
</dbReference>
<dbReference type="PROSITE" id="PS50026">
    <property type="entry name" value="EGF_3"/>
    <property type="match status" value="3"/>
</dbReference>
<evidence type="ECO:0000256" key="4">
    <source>
        <dbReference type="ARBA" id="ARBA00022737"/>
    </source>
</evidence>
<dbReference type="PROSITE" id="PS51450">
    <property type="entry name" value="LRR"/>
    <property type="match status" value="1"/>
</dbReference>
<dbReference type="InterPro" id="IPR049883">
    <property type="entry name" value="NOTCH1_EGF-like"/>
</dbReference>
<dbReference type="InterPro" id="IPR001881">
    <property type="entry name" value="EGF-like_Ca-bd_dom"/>
</dbReference>
<evidence type="ECO:0000256" key="11">
    <source>
        <dbReference type="SAM" id="Phobius"/>
    </source>
</evidence>
<protein>
    <recommendedName>
        <fullName evidence="12">EGF-like domain-containing protein</fullName>
    </recommendedName>
</protein>
<keyword evidence="6" id="KW-0524">Neurogenesis</keyword>
<dbReference type="InterPro" id="IPR018097">
    <property type="entry name" value="EGF_Ca-bd_CS"/>
</dbReference>
<dbReference type="PROSITE" id="PS01187">
    <property type="entry name" value="EGF_CA"/>
    <property type="match status" value="1"/>
</dbReference>
<dbReference type="Pfam" id="PF07645">
    <property type="entry name" value="EGF_CA"/>
    <property type="match status" value="4"/>
</dbReference>
<gene>
    <name evidence="13" type="ORF">PLOB_00015165</name>
</gene>
<evidence type="ECO:0000313" key="13">
    <source>
        <dbReference type="EMBL" id="CAH3174351.1"/>
    </source>
</evidence>
<name>A0ABN8R642_9CNID</name>
<dbReference type="InterPro" id="IPR000152">
    <property type="entry name" value="EGF-type_Asp/Asn_hydroxyl_site"/>
</dbReference>
<feature type="domain" description="EGF-like" evidence="12">
    <location>
        <begin position="210"/>
        <end position="252"/>
    </location>
</feature>
<keyword evidence="5" id="KW-0106">Calcium</keyword>
<comment type="caution">
    <text evidence="13">The sequence shown here is derived from an EMBL/GenBank/DDBJ whole genome shotgun (WGS) entry which is preliminary data.</text>
</comment>
<dbReference type="InterPro" id="IPR000742">
    <property type="entry name" value="EGF"/>
</dbReference>
<dbReference type="SMART" id="SM00181">
    <property type="entry name" value="EGF"/>
    <property type="match status" value="4"/>
</dbReference>
<dbReference type="SMART" id="SM00369">
    <property type="entry name" value="LRR_TYP"/>
    <property type="match status" value="2"/>
</dbReference>
<dbReference type="Pfam" id="PF13855">
    <property type="entry name" value="LRR_8"/>
    <property type="match status" value="1"/>
</dbReference>
<proteinExistence type="predicted"/>
<dbReference type="Proteomes" id="UP001159405">
    <property type="component" value="Unassembled WGS sequence"/>
</dbReference>
<dbReference type="PROSITE" id="PS01186">
    <property type="entry name" value="EGF_2"/>
    <property type="match status" value="2"/>
</dbReference>
<sequence length="437" mass="48669">DLSKLKLNLTRGTFSNLTHLEVLNLSVAHISEIPANTFKGLASLKTLDLSNNQLVMLSPSFFDDLKFNNITLYLHNNRWDCKCSDRGLLTLLKKHNNIKLGSAPAICHTPYPLKGKRIDQECGKLQIIPRGSACRCLHEHTDNHVPPWRWLKGKTTREANKVIYFLFTDRDECMEENDCDDMARCENTYEGYKCSCAARGFKGTGIECTDIDECADDSTTQCSKIGGKCINTLGSYKCECKTGFTGDGKICKDVDECMSIDCGMDGECTNTLGSFTCDCDPGYVANKSNICVDIDECEMKTHKCDAIANSYCVNVKTILPTDTGYTCECQSGFRKVGKSCIHEGSTGELIKILAMIIGGFLGILFLIIIVALVYRKTRNSEPEEEEEEEEKTEESPVVVAPVVGMPPPVDFAYLEMPQNDQGQQEEEWGEDEEEDTE</sequence>
<feature type="region of interest" description="Disordered" evidence="10">
    <location>
        <begin position="380"/>
        <end position="437"/>
    </location>
</feature>
<keyword evidence="8" id="KW-0325">Glycoprotein</keyword>
<feature type="domain" description="EGF-like" evidence="12">
    <location>
        <begin position="169"/>
        <end position="209"/>
    </location>
</feature>
<dbReference type="InterPro" id="IPR003591">
    <property type="entry name" value="Leu-rich_rpt_typical-subtyp"/>
</dbReference>
<dbReference type="CDD" id="cd00054">
    <property type="entry name" value="EGF_CA"/>
    <property type="match status" value="3"/>
</dbReference>
<dbReference type="PANTHER" id="PTHR24039">
    <property type="entry name" value="FIBRILLIN-RELATED"/>
    <property type="match status" value="1"/>
</dbReference>
<dbReference type="InterPro" id="IPR032675">
    <property type="entry name" value="LRR_dom_sf"/>
</dbReference>
<keyword evidence="4" id="KW-0677">Repeat</keyword>
<evidence type="ECO:0000259" key="12">
    <source>
        <dbReference type="PROSITE" id="PS50026"/>
    </source>
</evidence>
<dbReference type="SMART" id="SM00179">
    <property type="entry name" value="EGF_CA"/>
    <property type="match status" value="4"/>
</dbReference>
<evidence type="ECO:0000256" key="9">
    <source>
        <dbReference type="PROSITE-ProRule" id="PRU00076"/>
    </source>
</evidence>
<dbReference type="Gene3D" id="2.10.25.10">
    <property type="entry name" value="Laminin"/>
    <property type="match status" value="4"/>
</dbReference>
<feature type="domain" description="EGF-like" evidence="12">
    <location>
        <begin position="253"/>
        <end position="289"/>
    </location>
</feature>
<keyword evidence="1 9" id="KW-0245">EGF-like domain</keyword>
<dbReference type="InterPro" id="IPR009030">
    <property type="entry name" value="Growth_fac_rcpt_cys_sf"/>
</dbReference>
<comment type="caution">
    <text evidence="9">Lacks conserved residue(s) required for the propagation of feature annotation.</text>
</comment>
<keyword evidence="14" id="KW-1185">Reference proteome</keyword>
<dbReference type="Gene3D" id="3.80.10.10">
    <property type="entry name" value="Ribonuclease Inhibitor"/>
    <property type="match status" value="1"/>
</dbReference>
<evidence type="ECO:0000256" key="2">
    <source>
        <dbReference type="ARBA" id="ARBA00022614"/>
    </source>
</evidence>
<keyword evidence="2" id="KW-0433">Leucine-rich repeat</keyword>
<evidence type="ECO:0000256" key="8">
    <source>
        <dbReference type="ARBA" id="ARBA00023180"/>
    </source>
</evidence>
<dbReference type="PANTHER" id="PTHR24039:SF28">
    <property type="entry name" value="EGF-LIKE DOMAIN-CONTAINING PROTEIN"/>
    <property type="match status" value="1"/>
</dbReference>
<dbReference type="SUPFAM" id="SSF57184">
    <property type="entry name" value="Growth factor receptor domain"/>
    <property type="match status" value="1"/>
</dbReference>
<keyword evidence="11" id="KW-0812">Transmembrane</keyword>
<keyword evidence="3" id="KW-0732">Signal</keyword>
<evidence type="ECO:0000256" key="3">
    <source>
        <dbReference type="ARBA" id="ARBA00022729"/>
    </source>
</evidence>
<reference evidence="13 14" key="1">
    <citation type="submission" date="2022-05" db="EMBL/GenBank/DDBJ databases">
        <authorList>
            <consortium name="Genoscope - CEA"/>
            <person name="William W."/>
        </authorList>
    </citation>
    <scope>NUCLEOTIDE SEQUENCE [LARGE SCALE GENOMIC DNA]</scope>
</reference>
<evidence type="ECO:0000313" key="14">
    <source>
        <dbReference type="Proteomes" id="UP001159405"/>
    </source>
</evidence>
<feature type="transmembrane region" description="Helical" evidence="11">
    <location>
        <begin position="352"/>
        <end position="374"/>
    </location>
</feature>
<evidence type="ECO:0000256" key="10">
    <source>
        <dbReference type="SAM" id="MobiDB-lite"/>
    </source>
</evidence>
<keyword evidence="11" id="KW-0472">Membrane</keyword>
<dbReference type="EMBL" id="CALNXK010000190">
    <property type="protein sequence ID" value="CAH3174351.1"/>
    <property type="molecule type" value="Genomic_DNA"/>
</dbReference>
<organism evidence="13 14">
    <name type="scientific">Porites lobata</name>
    <dbReference type="NCBI Taxonomy" id="104759"/>
    <lineage>
        <taxon>Eukaryota</taxon>
        <taxon>Metazoa</taxon>
        <taxon>Cnidaria</taxon>
        <taxon>Anthozoa</taxon>
        <taxon>Hexacorallia</taxon>
        <taxon>Scleractinia</taxon>
        <taxon>Fungiina</taxon>
        <taxon>Poritidae</taxon>
        <taxon>Porites</taxon>
    </lineage>
</organism>
<evidence type="ECO:0000256" key="7">
    <source>
        <dbReference type="ARBA" id="ARBA00023157"/>
    </source>
</evidence>
<keyword evidence="11" id="KW-1133">Transmembrane helix</keyword>
<evidence type="ECO:0000256" key="1">
    <source>
        <dbReference type="ARBA" id="ARBA00022536"/>
    </source>
</evidence>
<dbReference type="SUPFAM" id="SSF52058">
    <property type="entry name" value="L domain-like"/>
    <property type="match status" value="1"/>
</dbReference>
<evidence type="ECO:0000256" key="5">
    <source>
        <dbReference type="ARBA" id="ARBA00022837"/>
    </source>
</evidence>
<feature type="compositionally biased region" description="Acidic residues" evidence="10">
    <location>
        <begin position="382"/>
        <end position="392"/>
    </location>
</feature>
<feature type="compositionally biased region" description="Acidic residues" evidence="10">
    <location>
        <begin position="423"/>
        <end position="437"/>
    </location>
</feature>
<keyword evidence="7" id="KW-1015">Disulfide bond</keyword>